<feature type="region of interest" description="Disordered" evidence="1">
    <location>
        <begin position="143"/>
        <end position="238"/>
    </location>
</feature>
<evidence type="ECO:0000313" key="3">
    <source>
        <dbReference type="Proteomes" id="UP000008237"/>
    </source>
</evidence>
<gene>
    <name evidence="2" type="ORF">EAI_11116</name>
</gene>
<feature type="region of interest" description="Disordered" evidence="1">
    <location>
        <begin position="1"/>
        <end position="41"/>
    </location>
</feature>
<accession>E2BRR7</accession>
<reference evidence="2 3" key="1">
    <citation type="journal article" date="2010" name="Science">
        <title>Genomic comparison of the ants Camponotus floridanus and Harpegnathos saltator.</title>
        <authorList>
            <person name="Bonasio R."/>
            <person name="Zhang G."/>
            <person name="Ye C."/>
            <person name="Mutti N.S."/>
            <person name="Fang X."/>
            <person name="Qin N."/>
            <person name="Donahue G."/>
            <person name="Yang P."/>
            <person name="Li Q."/>
            <person name="Li C."/>
            <person name="Zhang P."/>
            <person name="Huang Z."/>
            <person name="Berger S.L."/>
            <person name="Reinberg D."/>
            <person name="Wang J."/>
            <person name="Liebig J."/>
        </authorList>
    </citation>
    <scope>NUCLEOTIDE SEQUENCE [LARGE SCALE GENOMIC DNA]</scope>
    <source>
        <strain evidence="2 3">R22 G/1</strain>
    </source>
</reference>
<keyword evidence="3" id="KW-1185">Reference proteome</keyword>
<feature type="compositionally biased region" description="Basic and acidic residues" evidence="1">
    <location>
        <begin position="147"/>
        <end position="159"/>
    </location>
</feature>
<feature type="compositionally biased region" description="Polar residues" evidence="1">
    <location>
        <begin position="16"/>
        <end position="27"/>
    </location>
</feature>
<feature type="compositionally biased region" description="Basic and acidic residues" evidence="1">
    <location>
        <begin position="204"/>
        <end position="216"/>
    </location>
</feature>
<dbReference type="Proteomes" id="UP000008237">
    <property type="component" value="Unassembled WGS sequence"/>
</dbReference>
<name>E2BRR7_HARSA</name>
<sequence length="238" mass="26677">MLRGIREAPLHVAVSSPPSKHSGNAGQSVKEAPHRVPSAPSPLIRVEREWAITPPMVDMMEEEEAPIGIIEVQKGLIPGERRRPVRERNEARVAKTGPKIRENILLDNKVRVERREDSEKNAGKGLEGDITKMVFKALNDWTTQGREIPKKGAGKDNKIKGVGSRGVVQRGRNKYDQEYPQLPPTQSQRKEQQNPIDEGEMEVEEKRGEKRARAMESEDTDGEQPGEKVVVITEHDGH</sequence>
<dbReference type="AlphaFoldDB" id="E2BRR7"/>
<proteinExistence type="predicted"/>
<protein>
    <submittedName>
        <fullName evidence="2">Uncharacterized protein</fullName>
    </submittedName>
</protein>
<organism evidence="3">
    <name type="scientific">Harpegnathos saltator</name>
    <name type="common">Jerdon's jumping ant</name>
    <dbReference type="NCBI Taxonomy" id="610380"/>
    <lineage>
        <taxon>Eukaryota</taxon>
        <taxon>Metazoa</taxon>
        <taxon>Ecdysozoa</taxon>
        <taxon>Arthropoda</taxon>
        <taxon>Hexapoda</taxon>
        <taxon>Insecta</taxon>
        <taxon>Pterygota</taxon>
        <taxon>Neoptera</taxon>
        <taxon>Endopterygota</taxon>
        <taxon>Hymenoptera</taxon>
        <taxon>Apocrita</taxon>
        <taxon>Aculeata</taxon>
        <taxon>Formicoidea</taxon>
        <taxon>Formicidae</taxon>
        <taxon>Ponerinae</taxon>
        <taxon>Ponerini</taxon>
        <taxon>Harpegnathos</taxon>
    </lineage>
</organism>
<dbReference type="EMBL" id="GL449989">
    <property type="protein sequence ID" value="EFN81614.1"/>
    <property type="molecule type" value="Genomic_DNA"/>
</dbReference>
<dbReference type="OrthoDB" id="7612452at2759"/>
<evidence type="ECO:0000256" key="1">
    <source>
        <dbReference type="SAM" id="MobiDB-lite"/>
    </source>
</evidence>
<feature type="compositionally biased region" description="Low complexity" evidence="1">
    <location>
        <begin position="161"/>
        <end position="170"/>
    </location>
</feature>
<evidence type="ECO:0000313" key="2">
    <source>
        <dbReference type="EMBL" id="EFN81614.1"/>
    </source>
</evidence>
<dbReference type="InParanoid" id="E2BRR7"/>